<dbReference type="Pfam" id="PF00652">
    <property type="entry name" value="Ricin_B_lectin"/>
    <property type="match status" value="1"/>
</dbReference>
<dbReference type="Gene3D" id="2.60.120.560">
    <property type="entry name" value="Exo-inulinase, domain 1"/>
    <property type="match status" value="2"/>
</dbReference>
<evidence type="ECO:0000256" key="2">
    <source>
        <dbReference type="SAM" id="SignalP"/>
    </source>
</evidence>
<dbReference type="EMBL" id="FZOD01000006">
    <property type="protein sequence ID" value="SNS24427.1"/>
    <property type="molecule type" value="Genomic_DNA"/>
</dbReference>
<evidence type="ECO:0000256" key="1">
    <source>
        <dbReference type="ARBA" id="ARBA00022729"/>
    </source>
</evidence>
<evidence type="ECO:0000313" key="5">
    <source>
        <dbReference type="Proteomes" id="UP000198282"/>
    </source>
</evidence>
<dbReference type="GO" id="GO:0016787">
    <property type="term" value="F:hydrolase activity"/>
    <property type="evidence" value="ECO:0007669"/>
    <property type="project" value="InterPro"/>
</dbReference>
<dbReference type="CDD" id="cd23451">
    <property type="entry name" value="beta-trefoil_Ricin_laminarinase"/>
    <property type="match status" value="1"/>
</dbReference>
<dbReference type="RefSeq" id="WP_089206785.1">
    <property type="nucleotide sequence ID" value="NZ_FZOD01000006.1"/>
</dbReference>
<reference evidence="4 5" key="1">
    <citation type="submission" date="2017-06" db="EMBL/GenBank/DDBJ databases">
        <authorList>
            <person name="Kim H.J."/>
            <person name="Triplett B.A."/>
        </authorList>
    </citation>
    <scope>NUCLEOTIDE SEQUENCE [LARGE SCALE GENOMIC DNA]</scope>
    <source>
        <strain evidence="4 5">CGMCC 4.2132</strain>
    </source>
</reference>
<dbReference type="InterPro" id="IPR035992">
    <property type="entry name" value="Ricin_B-like_lectins"/>
</dbReference>
<dbReference type="GO" id="GO:0030246">
    <property type="term" value="F:carbohydrate binding"/>
    <property type="evidence" value="ECO:0007669"/>
    <property type="project" value="InterPro"/>
</dbReference>
<dbReference type="InterPro" id="IPR000772">
    <property type="entry name" value="Ricin_B_lectin"/>
</dbReference>
<dbReference type="PANTHER" id="PTHR40469">
    <property type="entry name" value="SECRETED GLYCOSYL HYDROLASE"/>
    <property type="match status" value="1"/>
</dbReference>
<dbReference type="CDD" id="cd04084">
    <property type="entry name" value="CBM6_xylanase-like"/>
    <property type="match status" value="1"/>
</dbReference>
<dbReference type="InterPro" id="IPR006584">
    <property type="entry name" value="Cellulose-bd_IV"/>
</dbReference>
<sequence>MHRILRTALGAATAVVLACAVPTGPAVAAVAADSPYDVLVFSKTAGFRHDAIPAGIQAIRDLGTTGSFTVTATEDAAAFTTANLAQYEAVVFLSTTGDVLNAAQQTAFETYIRAGGGFVGVHAAADTEYGWPFYGQLVGAYFSSHPAIQQAGVKVENRGHAATATLPQTWTRTDEWYNYQSNPRSTARVLATLDESSYSGGTMGADHPHVWCKTFEGGRSFYTGGGHTAASYTDSVFRAHLLGGIRYAAGRVKADCRPETGYTSLYNGSVSGWSQAGPGSFTNTDATLTSTGGLGLLWYSAKQYTSYSLKLDWKMAGDDNSGVFIGFPPSTDPWSAVNNGYEIQIDSTDAADRTTGAVYTFKSADLAARDAALNPPGEWNAYEILVEGERLQVFLNGVKINDFVNTDAADRTTGAVYTFKSADLAARDAALNPPGEWNAYEILVEGERLQVFLNGVKINDFVNTDPARGLAGHIGLQNHGTGDDVSFRNVRIKELGAATPTVQAESYSSQSGVAPFTKAGANNGQTLGSIDPGDWASYNGISLTGATTFKARVVSGGPGGTIQVRTGSASGPILGSVAVPNTGSWTTFADVSTPLSNVPAGNANVYLTFTGTGTGLFDVDDFTFGRSTSAGGTVVGLGGKCLDVRAGATADGTQIQIYGCNSTSSQTWTRNGQTLRALGKCLDVSGAGTADGTKVQLWTCNGSGAQNWVPQSNSTLLNPNSGKCLDVQGANPADSTPVHLWTCNTNASQKWTLT</sequence>
<keyword evidence="5" id="KW-1185">Reference proteome</keyword>
<feature type="chain" id="PRO_5012511899" evidence="2">
    <location>
        <begin position="29"/>
        <end position="754"/>
    </location>
</feature>
<dbReference type="InterPro" id="IPR010496">
    <property type="entry name" value="AL/BT2_dom"/>
</dbReference>
<dbReference type="PROSITE" id="PS51257">
    <property type="entry name" value="PROKAR_LIPOPROTEIN"/>
    <property type="match status" value="1"/>
</dbReference>
<keyword evidence="4" id="KW-0808">Transferase</keyword>
<keyword evidence="1 2" id="KW-0732">Signal</keyword>
<name>A0A239CWH8_9ACTN</name>
<dbReference type="Pfam" id="PF06283">
    <property type="entry name" value="ThuA"/>
    <property type="match status" value="1"/>
</dbReference>
<keyword evidence="4" id="KW-0315">Glutamine amidotransferase</keyword>
<organism evidence="4 5">
    <name type="scientific">Streptosporangium subroseum</name>
    <dbReference type="NCBI Taxonomy" id="106412"/>
    <lineage>
        <taxon>Bacteria</taxon>
        <taxon>Bacillati</taxon>
        <taxon>Actinomycetota</taxon>
        <taxon>Actinomycetes</taxon>
        <taxon>Streptosporangiales</taxon>
        <taxon>Streptosporangiaceae</taxon>
        <taxon>Streptosporangium</taxon>
    </lineage>
</organism>
<dbReference type="SUPFAM" id="SSF49785">
    <property type="entry name" value="Galactose-binding domain-like"/>
    <property type="match status" value="1"/>
</dbReference>
<feature type="signal peptide" evidence="2">
    <location>
        <begin position="1"/>
        <end position="28"/>
    </location>
</feature>
<dbReference type="OrthoDB" id="5522149at2"/>
<dbReference type="InterPro" id="IPR029062">
    <property type="entry name" value="Class_I_gatase-like"/>
</dbReference>
<dbReference type="Gene3D" id="2.60.120.260">
    <property type="entry name" value="Galactose-binding domain-like"/>
    <property type="match status" value="1"/>
</dbReference>
<dbReference type="PANTHER" id="PTHR40469:SF2">
    <property type="entry name" value="GALACTOSE-BINDING DOMAIN-LIKE SUPERFAMILY PROTEIN"/>
    <property type="match status" value="1"/>
</dbReference>
<protein>
    <submittedName>
        <fullName evidence="4">Type 1 glutamine amidotransferase (GATase1)</fullName>
    </submittedName>
</protein>
<evidence type="ECO:0000313" key="4">
    <source>
        <dbReference type="EMBL" id="SNS24427.1"/>
    </source>
</evidence>
<gene>
    <name evidence="4" type="ORF">SAMN05216276_1006125</name>
</gene>
<dbReference type="Proteomes" id="UP000198282">
    <property type="component" value="Unassembled WGS sequence"/>
</dbReference>
<dbReference type="Pfam" id="PF06439">
    <property type="entry name" value="3keto-disac_hyd"/>
    <property type="match status" value="1"/>
</dbReference>
<dbReference type="AlphaFoldDB" id="A0A239CWH8"/>
<dbReference type="SMART" id="SM00606">
    <property type="entry name" value="CBD_IV"/>
    <property type="match status" value="1"/>
</dbReference>
<dbReference type="InterPro" id="IPR008979">
    <property type="entry name" value="Galactose-bd-like_sf"/>
</dbReference>
<evidence type="ECO:0000259" key="3">
    <source>
        <dbReference type="PROSITE" id="PS51175"/>
    </source>
</evidence>
<dbReference type="InterPro" id="IPR029010">
    <property type="entry name" value="ThuA-like"/>
</dbReference>
<dbReference type="PROSITE" id="PS50231">
    <property type="entry name" value="RICIN_B_LECTIN"/>
    <property type="match status" value="1"/>
</dbReference>
<accession>A0A239CWH8</accession>
<dbReference type="InterPro" id="IPR005084">
    <property type="entry name" value="CBM6"/>
</dbReference>
<dbReference type="Pfam" id="PF03422">
    <property type="entry name" value="CBM_6"/>
    <property type="match status" value="1"/>
</dbReference>
<dbReference type="PROSITE" id="PS51175">
    <property type="entry name" value="CBM6"/>
    <property type="match status" value="1"/>
</dbReference>
<dbReference type="SUPFAM" id="SSF50370">
    <property type="entry name" value="Ricin B-like lectins"/>
    <property type="match status" value="1"/>
</dbReference>
<dbReference type="SUPFAM" id="SSF52317">
    <property type="entry name" value="Class I glutamine amidotransferase-like"/>
    <property type="match status" value="1"/>
</dbReference>
<feature type="domain" description="CBM6" evidence="3">
    <location>
        <begin position="500"/>
        <end position="625"/>
    </location>
</feature>
<dbReference type="Gene3D" id="2.80.10.50">
    <property type="match status" value="2"/>
</dbReference>
<dbReference type="SMART" id="SM00458">
    <property type="entry name" value="RICIN"/>
    <property type="match status" value="1"/>
</dbReference>
<dbReference type="Gene3D" id="3.40.50.880">
    <property type="match status" value="1"/>
</dbReference>
<dbReference type="GO" id="GO:0016740">
    <property type="term" value="F:transferase activity"/>
    <property type="evidence" value="ECO:0007669"/>
    <property type="project" value="UniProtKB-KW"/>
</dbReference>
<proteinExistence type="predicted"/>